<evidence type="ECO:0000259" key="10">
    <source>
        <dbReference type="Pfam" id="PF00520"/>
    </source>
</evidence>
<name>A0A9X0DAU0_9CNID</name>
<dbReference type="GO" id="GO:0015279">
    <property type="term" value="F:store-operated calcium channel activity"/>
    <property type="evidence" value="ECO:0007669"/>
    <property type="project" value="TreeGrafter"/>
</dbReference>
<feature type="transmembrane region" description="Helical" evidence="9">
    <location>
        <begin position="207"/>
        <end position="226"/>
    </location>
</feature>
<dbReference type="InterPro" id="IPR002153">
    <property type="entry name" value="TRPC_channel"/>
</dbReference>
<dbReference type="GO" id="GO:0070679">
    <property type="term" value="F:inositol 1,4,5 trisphosphate binding"/>
    <property type="evidence" value="ECO:0007669"/>
    <property type="project" value="TreeGrafter"/>
</dbReference>
<keyword evidence="7" id="KW-0407">Ion channel</keyword>
<comment type="caution">
    <text evidence="11">The sequence shown here is derived from an EMBL/GenBank/DDBJ whole genome shotgun (WGS) entry which is preliminary data.</text>
</comment>
<dbReference type="InterPro" id="IPR043136">
    <property type="entry name" value="B30.2/SPRY_sf"/>
</dbReference>
<feature type="coiled-coil region" evidence="8">
    <location>
        <begin position="595"/>
        <end position="640"/>
    </location>
</feature>
<gene>
    <name evidence="11" type="ORF">OS493_008419</name>
</gene>
<dbReference type="GO" id="GO:0051480">
    <property type="term" value="P:regulation of cytosolic calcium ion concentration"/>
    <property type="evidence" value="ECO:0007669"/>
    <property type="project" value="TreeGrafter"/>
</dbReference>
<dbReference type="GO" id="GO:0005886">
    <property type="term" value="C:plasma membrane"/>
    <property type="evidence" value="ECO:0007669"/>
    <property type="project" value="TreeGrafter"/>
</dbReference>
<evidence type="ECO:0000313" key="11">
    <source>
        <dbReference type="EMBL" id="KAJ7393120.1"/>
    </source>
</evidence>
<reference evidence="11" key="1">
    <citation type="submission" date="2023-01" db="EMBL/GenBank/DDBJ databases">
        <title>Genome assembly of the deep-sea coral Lophelia pertusa.</title>
        <authorList>
            <person name="Herrera S."/>
            <person name="Cordes E."/>
        </authorList>
    </citation>
    <scope>NUCLEOTIDE SEQUENCE</scope>
    <source>
        <strain evidence="11">USNM1676648</strain>
        <tissue evidence="11">Polyp</tissue>
    </source>
</reference>
<feature type="transmembrane region" description="Helical" evidence="9">
    <location>
        <begin position="361"/>
        <end position="382"/>
    </location>
</feature>
<keyword evidence="4 9" id="KW-1133">Transmembrane helix</keyword>
<evidence type="ECO:0000256" key="7">
    <source>
        <dbReference type="ARBA" id="ARBA00023303"/>
    </source>
</evidence>
<accession>A0A9X0DAU0</accession>
<dbReference type="AlphaFoldDB" id="A0A9X0DAU0"/>
<feature type="transmembrane region" description="Helical" evidence="9">
    <location>
        <begin position="271"/>
        <end position="297"/>
    </location>
</feature>
<dbReference type="Proteomes" id="UP001163046">
    <property type="component" value="Unassembled WGS sequence"/>
</dbReference>
<feature type="transmembrane region" description="Helical" evidence="9">
    <location>
        <begin position="238"/>
        <end position="259"/>
    </location>
</feature>
<feature type="transmembrane region" description="Helical" evidence="9">
    <location>
        <begin position="116"/>
        <end position="136"/>
    </location>
</feature>
<keyword evidence="6 9" id="KW-0472">Membrane</keyword>
<evidence type="ECO:0000313" key="12">
    <source>
        <dbReference type="Proteomes" id="UP001163046"/>
    </source>
</evidence>
<evidence type="ECO:0000256" key="2">
    <source>
        <dbReference type="ARBA" id="ARBA00022448"/>
    </source>
</evidence>
<organism evidence="11 12">
    <name type="scientific">Desmophyllum pertusum</name>
    <dbReference type="NCBI Taxonomy" id="174260"/>
    <lineage>
        <taxon>Eukaryota</taxon>
        <taxon>Metazoa</taxon>
        <taxon>Cnidaria</taxon>
        <taxon>Anthozoa</taxon>
        <taxon>Hexacorallia</taxon>
        <taxon>Scleractinia</taxon>
        <taxon>Caryophylliina</taxon>
        <taxon>Caryophylliidae</taxon>
        <taxon>Desmophyllum</taxon>
    </lineage>
</organism>
<feature type="domain" description="Ion transport" evidence="10">
    <location>
        <begin position="194"/>
        <end position="390"/>
    </location>
</feature>
<dbReference type="Pfam" id="PF00520">
    <property type="entry name" value="Ion_trans"/>
    <property type="match status" value="1"/>
</dbReference>
<dbReference type="EMBL" id="MU825399">
    <property type="protein sequence ID" value="KAJ7393120.1"/>
    <property type="molecule type" value="Genomic_DNA"/>
</dbReference>
<comment type="subcellular location">
    <subcellularLocation>
        <location evidence="1">Membrane</location>
        <topology evidence="1">Multi-pass membrane protein</topology>
    </subcellularLocation>
</comment>
<dbReference type="Gene3D" id="2.60.120.920">
    <property type="match status" value="1"/>
</dbReference>
<dbReference type="PANTHER" id="PTHR10117:SF54">
    <property type="entry name" value="TRANSIENT RECEPTOR POTENTIAL-GAMMA PROTEIN"/>
    <property type="match status" value="1"/>
</dbReference>
<proteinExistence type="predicted"/>
<keyword evidence="5" id="KW-0406">Ion transport</keyword>
<dbReference type="PANTHER" id="PTHR10117">
    <property type="entry name" value="TRANSIENT RECEPTOR POTENTIAL CHANNEL"/>
    <property type="match status" value="1"/>
</dbReference>
<evidence type="ECO:0000256" key="3">
    <source>
        <dbReference type="ARBA" id="ARBA00022692"/>
    </source>
</evidence>
<dbReference type="OrthoDB" id="258495at2759"/>
<evidence type="ECO:0000256" key="8">
    <source>
        <dbReference type="SAM" id="Coils"/>
    </source>
</evidence>
<keyword evidence="3 9" id="KW-0812">Transmembrane</keyword>
<keyword evidence="2" id="KW-0813">Transport</keyword>
<dbReference type="GO" id="GO:0034703">
    <property type="term" value="C:cation channel complex"/>
    <property type="evidence" value="ECO:0007669"/>
    <property type="project" value="TreeGrafter"/>
</dbReference>
<evidence type="ECO:0000256" key="9">
    <source>
        <dbReference type="SAM" id="Phobius"/>
    </source>
</evidence>
<evidence type="ECO:0000256" key="4">
    <source>
        <dbReference type="ARBA" id="ARBA00022989"/>
    </source>
</evidence>
<protein>
    <recommendedName>
        <fullName evidence="10">Ion transport domain-containing protein</fullName>
    </recommendedName>
</protein>
<keyword evidence="12" id="KW-1185">Reference proteome</keyword>
<feature type="transmembrane region" description="Helical" evidence="9">
    <location>
        <begin position="72"/>
        <end position="95"/>
    </location>
</feature>
<dbReference type="InterPro" id="IPR005821">
    <property type="entry name" value="Ion_trans_dom"/>
</dbReference>
<evidence type="ECO:0000256" key="6">
    <source>
        <dbReference type="ARBA" id="ARBA00023136"/>
    </source>
</evidence>
<keyword evidence="8" id="KW-0175">Coiled coil</keyword>
<evidence type="ECO:0000256" key="5">
    <source>
        <dbReference type="ARBA" id="ARBA00023065"/>
    </source>
</evidence>
<feature type="transmembrane region" description="Helical" evidence="9">
    <location>
        <begin position="148"/>
        <end position="171"/>
    </location>
</feature>
<sequence>MEGNEEYLMKKLLSKKNSFDTIEKKITPKILTKCVSNSLLMGMKFFTHPVVHSEMNRKWRGRFLMKKGLSKWTWFFLHVWCLFDMVLAPIAFYFVSYLEVYSLFAAQYLKYLKTPYFIFVRDALSYLALVVLHYAICLAPSSLEFSVVEWSILVFFMGRSLVEFGQIRLIVKRIRERRMSGHDETDSNIVQKALGSYIGDRWNKLDVISILIYLVIFILRLTTWITTESVTNNRAVLVAGYLYSFNTLCLTLRIFGHVVETFKGVGTIQIALFNILQDVMTIVWQFTAVVFAFSLAITKIYMAEKSFHVGTSSHQKLACKTSGAACWWEILTHLSWSLLEIEQDFNPLDSVDTPSVTLAKLFYAAFLFIGVILLVNMLIALLSNTYKKVEGYDQRLRGTDRQAWDVVRGINVNGNVLTCEGGEEYKTEADPDQCVGARYSHSLCPEFPHFEVLILEAGIMRRLGIGVVIESYSKSLMPGWRDGTVGYHIDHGKVFDGSPMGKETKGYAMAFRGDLIRCTVMFKEAKEINNSKVRVPVVFTLNHKRITPEGQGEELFTHYNPNDPGLFPYIGMMDKGCSVLAKMCAKNDEDLKTSLANVCQEHQELKSNLADVCQEVKQMKECLEENNKTLKAVLAKLNGSQDTPL</sequence>
<evidence type="ECO:0000256" key="1">
    <source>
        <dbReference type="ARBA" id="ARBA00004141"/>
    </source>
</evidence>